<dbReference type="AlphaFoldDB" id="A0A428KGE3"/>
<evidence type="ECO:0000313" key="2">
    <source>
        <dbReference type="Proteomes" id="UP000273500"/>
    </source>
</evidence>
<accession>A0A428KGE3</accession>
<dbReference type="Proteomes" id="UP000273500">
    <property type="component" value="Unassembled WGS sequence"/>
</dbReference>
<proteinExistence type="predicted"/>
<protein>
    <submittedName>
        <fullName evidence="1">Uncharacterized protein</fullName>
    </submittedName>
</protein>
<dbReference type="RefSeq" id="WP_125423376.1">
    <property type="nucleotide sequence ID" value="NZ_RWIT01000013.1"/>
</dbReference>
<organism evidence="1 2">
    <name type="scientific">Hymenobacter rigui</name>
    <dbReference type="NCBI Taxonomy" id="334424"/>
    <lineage>
        <taxon>Bacteria</taxon>
        <taxon>Pseudomonadati</taxon>
        <taxon>Bacteroidota</taxon>
        <taxon>Cytophagia</taxon>
        <taxon>Cytophagales</taxon>
        <taxon>Hymenobacteraceae</taxon>
        <taxon>Hymenobacter</taxon>
    </lineage>
</organism>
<dbReference type="OrthoDB" id="1434343at2"/>
<gene>
    <name evidence="1" type="ORF">EI291_18220</name>
</gene>
<reference evidence="1 2" key="1">
    <citation type="submission" date="2018-12" db="EMBL/GenBank/DDBJ databases">
        <authorList>
            <person name="Feng G."/>
            <person name="Zhu H."/>
        </authorList>
    </citation>
    <scope>NUCLEOTIDE SEQUENCE [LARGE SCALE GENOMIC DNA]</scope>
    <source>
        <strain evidence="1 2">KCTC 12533</strain>
    </source>
</reference>
<keyword evidence="2" id="KW-1185">Reference proteome</keyword>
<evidence type="ECO:0000313" key="1">
    <source>
        <dbReference type="EMBL" id="RSK45529.1"/>
    </source>
</evidence>
<sequence length="324" mass="37037">MGKFFTKQVCVYLDQFAVSHCADPNSSEDWQQLRTIIEQGVANKTLVIPYSNEHLLESSARDAERAQTQDAFLFRLSGGLSLMSEGYVTARLLLNHARKQAPSRSNFCQQVPVMSFALQDGFQQFSAIKRGFNTMIEEAAVAVNHTRQLTAQGPRPNEALRRTALYLKEEYYTRELLSQLKKFARYGFLERKTAVFPSQTIPLWSDAVMVLLINRLGMTQREARKIKETIEKHGLRVAAAPLFIRARLEAAMALKHQRETPNDYMDVQRMAVALPFADIVLTDKSKCFDIKEYALHTLFDTEVYSGSREDLKQFAVRLREIVET</sequence>
<name>A0A428KGE3_9BACT</name>
<comment type="caution">
    <text evidence="1">The sequence shown here is derived from an EMBL/GenBank/DDBJ whole genome shotgun (WGS) entry which is preliminary data.</text>
</comment>
<dbReference type="EMBL" id="RWIT01000013">
    <property type="protein sequence ID" value="RSK45529.1"/>
    <property type="molecule type" value="Genomic_DNA"/>
</dbReference>